<dbReference type="Proteomes" id="UP000504610">
    <property type="component" value="Chromosome 2"/>
</dbReference>
<feature type="compositionally biased region" description="Polar residues" evidence="5">
    <location>
        <begin position="479"/>
        <end position="488"/>
    </location>
</feature>
<organism evidence="8 9">
    <name type="scientific">Raphanus sativus</name>
    <name type="common">Radish</name>
    <name type="synonym">Raphanus raphanistrum var. sativus</name>
    <dbReference type="NCBI Taxonomy" id="3726"/>
    <lineage>
        <taxon>Eukaryota</taxon>
        <taxon>Viridiplantae</taxon>
        <taxon>Streptophyta</taxon>
        <taxon>Embryophyta</taxon>
        <taxon>Tracheophyta</taxon>
        <taxon>Spermatophyta</taxon>
        <taxon>Magnoliopsida</taxon>
        <taxon>eudicotyledons</taxon>
        <taxon>Gunneridae</taxon>
        <taxon>Pentapetalae</taxon>
        <taxon>rosids</taxon>
        <taxon>malvids</taxon>
        <taxon>Brassicales</taxon>
        <taxon>Brassicaceae</taxon>
        <taxon>Brassiceae</taxon>
        <taxon>Raphanus</taxon>
    </lineage>
</organism>
<proteinExistence type="predicted"/>
<dbReference type="InterPro" id="IPR052799">
    <property type="entry name" value="Rho_GAP_Regulators"/>
</dbReference>
<dbReference type="FunFam" id="1.10.555.10:FF:000052">
    <property type="entry name" value="Rho GTPase-activating protein REN1"/>
    <property type="match status" value="1"/>
</dbReference>
<feature type="compositionally biased region" description="Acidic residues" evidence="5">
    <location>
        <begin position="413"/>
        <end position="422"/>
    </location>
</feature>
<feature type="compositionally biased region" description="Polar residues" evidence="5">
    <location>
        <begin position="853"/>
        <end position="862"/>
    </location>
</feature>
<feature type="coiled-coil region" evidence="4">
    <location>
        <begin position="580"/>
        <end position="639"/>
    </location>
</feature>
<dbReference type="Pfam" id="PF00169">
    <property type="entry name" value="PH"/>
    <property type="match status" value="1"/>
</dbReference>
<comment type="function">
    <text evidence="3">Acts as a GTPase activator for the Rac-type GTPase by converting it to an inactive GDP-bound state.</text>
</comment>
<feature type="coiled-coil region" evidence="4">
    <location>
        <begin position="826"/>
        <end position="853"/>
    </location>
</feature>
<feature type="compositionally biased region" description="Basic and acidic residues" evidence="5">
    <location>
        <begin position="398"/>
        <end position="412"/>
    </location>
</feature>
<dbReference type="GO" id="GO:0005096">
    <property type="term" value="F:GTPase activator activity"/>
    <property type="evidence" value="ECO:0007669"/>
    <property type="project" value="UniProtKB-KW"/>
</dbReference>
<feature type="region of interest" description="Disordered" evidence="5">
    <location>
        <begin position="522"/>
        <end position="547"/>
    </location>
</feature>
<feature type="compositionally biased region" description="Basic and acidic residues" evidence="5">
    <location>
        <begin position="774"/>
        <end position="789"/>
    </location>
</feature>
<dbReference type="InterPro" id="IPR025757">
    <property type="entry name" value="MIP1_Leuzipper"/>
</dbReference>
<evidence type="ECO:0000313" key="8">
    <source>
        <dbReference type="Proteomes" id="UP000504610"/>
    </source>
</evidence>
<dbReference type="SMART" id="SM00233">
    <property type="entry name" value="PH"/>
    <property type="match status" value="1"/>
</dbReference>
<feature type="domain" description="PH" evidence="6">
    <location>
        <begin position="20"/>
        <end position="127"/>
    </location>
</feature>
<accession>A0A6J0MFP9</accession>
<feature type="region of interest" description="Disordered" evidence="5">
    <location>
        <begin position="380"/>
        <end position="435"/>
    </location>
</feature>
<dbReference type="CDD" id="cd00159">
    <property type="entry name" value="RhoGAP"/>
    <property type="match status" value="1"/>
</dbReference>
<dbReference type="PANTHER" id="PTHR46265">
    <property type="entry name" value="RHO GTPASE-ACTIVATING PROTEIN 7"/>
    <property type="match status" value="1"/>
</dbReference>
<dbReference type="GO" id="GO:0005886">
    <property type="term" value="C:plasma membrane"/>
    <property type="evidence" value="ECO:0007669"/>
    <property type="project" value="UniProtKB-ARBA"/>
</dbReference>
<dbReference type="GO" id="GO:0007165">
    <property type="term" value="P:signal transduction"/>
    <property type="evidence" value="ECO:0007669"/>
    <property type="project" value="InterPro"/>
</dbReference>
<feature type="coiled-coil region" evidence="4">
    <location>
        <begin position="663"/>
        <end position="697"/>
    </location>
</feature>
<evidence type="ECO:0000256" key="4">
    <source>
        <dbReference type="SAM" id="Coils"/>
    </source>
</evidence>
<dbReference type="InterPro" id="IPR008936">
    <property type="entry name" value="Rho_GTPase_activation_prot"/>
</dbReference>
<dbReference type="InterPro" id="IPR000198">
    <property type="entry name" value="RhoGAP_dom"/>
</dbReference>
<keyword evidence="8" id="KW-1185">Reference proteome</keyword>
<dbReference type="SMART" id="SM00324">
    <property type="entry name" value="RhoGAP"/>
    <property type="match status" value="1"/>
</dbReference>
<dbReference type="Pfam" id="PF14389">
    <property type="entry name" value="Lzipper-MIP1"/>
    <property type="match status" value="1"/>
</dbReference>
<feature type="region of interest" description="Disordered" evidence="5">
    <location>
        <begin position="853"/>
        <end position="873"/>
    </location>
</feature>
<reference evidence="9" key="2">
    <citation type="submission" date="2025-08" db="UniProtKB">
        <authorList>
            <consortium name="RefSeq"/>
        </authorList>
    </citation>
    <scope>IDENTIFICATION</scope>
    <source>
        <tissue evidence="9">Leaf</tissue>
    </source>
</reference>
<dbReference type="Gene3D" id="1.10.555.10">
    <property type="entry name" value="Rho GTPase activation protein"/>
    <property type="match status" value="1"/>
</dbReference>
<reference evidence="8" key="1">
    <citation type="journal article" date="2019" name="Database">
        <title>The radish genome database (RadishGD): an integrated information resource for radish genomics.</title>
        <authorList>
            <person name="Yu H.J."/>
            <person name="Baek S."/>
            <person name="Lee Y.J."/>
            <person name="Cho A."/>
            <person name="Mun J.H."/>
        </authorList>
    </citation>
    <scope>NUCLEOTIDE SEQUENCE [LARGE SCALE GENOMIC DNA]</scope>
    <source>
        <strain evidence="8">cv. WK10039</strain>
    </source>
</reference>
<dbReference type="GO" id="GO:0005737">
    <property type="term" value="C:cytoplasm"/>
    <property type="evidence" value="ECO:0007669"/>
    <property type="project" value="UniProtKB-ARBA"/>
</dbReference>
<dbReference type="Pfam" id="PF00620">
    <property type="entry name" value="RhoGAP"/>
    <property type="match status" value="1"/>
</dbReference>
<dbReference type="PANTHER" id="PTHR46265:SF11">
    <property type="entry name" value="RHO-GAP DOMAIN-CONTAINING PROTEIN"/>
    <property type="match status" value="1"/>
</dbReference>
<protein>
    <submittedName>
        <fullName evidence="9">Rho GTPase-activating protein 7</fullName>
    </submittedName>
</protein>
<evidence type="ECO:0000259" key="6">
    <source>
        <dbReference type="PROSITE" id="PS50003"/>
    </source>
</evidence>
<keyword evidence="1" id="KW-0343">GTPase activation</keyword>
<sequence>MEASLAALERPRGAAAASNTVYKSGPLFISSKGLGWTSWKKRWFILTRTSLVFFKNDPGTLPQKGGEVNITLGGIDLNNSGSVVVREDKKLLTVLFPDGRDGRAFTLKAETYQDLYEWKTSLEQALAHAPNAAPIMGHNGMFRTETNEASEGRDKRPLKSLVVGRPILLALEDIDGSPSFLEKALQFIENYGTKIEGILRQSADVEEVERRVQEYEQGKTEFAFDEDPHVIGDCIKHVLRELPSSPVSASCCTALLEAYRIESKEARISSLRSAMAETFPEPNRRLLQRILKMMHTISSHSHENRMSPSAVAACMAPLLLRPLLAGECDLEDEFDSGEDNSAQLLAAANAANNAQAIITTLLEDYESIFDEENIQRCSISTESHIGNSGPDESSDDDNNLKSEYRNEEHEVEPVTDDDDDDNERALSGKMSESSAGTCSDLYEYKGFVADDSDIESPRETSGRIRNSNVRTNHLVRNPFVNSTDQQAGEQLRDDPRNYGENSRLVNVSESYQSGKVLNELTHGNTLASSPGLESSSEKSVNKSTPSSVHTKRATFWGRGSARKLSTDGSFDSSGEDELAIQRLETAKNELRQRIAKEARGNAILQASLERRKQALHERRFSLEQDVSRLQEQLQAERDLRAALEVGLSMSSGHFSSHGVDSKTRAELEEIALAEADVARLKQKVAELHQQLNQQRQTNLAASFSEARDNNHQYIQNHNLQKRFLQQDFDSTLAFVNHERKQRHEENLVGAEWRNSKGGGSFGVGNNSRQPSRKQTPESKSSEDSGKMSLDKFSGIDSPSVPSTSSAFDITEYPRVNHPSAAASAALVELTTRLDFFKERRSQLMEQLQNLDLNYGTSSSSQDFIHRPSSPPWN</sequence>
<feature type="region of interest" description="Disordered" evidence="5">
    <location>
        <begin position="452"/>
        <end position="501"/>
    </location>
</feature>
<dbReference type="AlphaFoldDB" id="A0A6J0MFP9"/>
<evidence type="ECO:0000256" key="3">
    <source>
        <dbReference type="ARBA" id="ARBA00057854"/>
    </source>
</evidence>
<dbReference type="SUPFAM" id="SSF50729">
    <property type="entry name" value="PH domain-like"/>
    <property type="match status" value="1"/>
</dbReference>
<dbReference type="Gene3D" id="2.30.29.30">
    <property type="entry name" value="Pleckstrin-homology domain (PH domain)/Phosphotyrosine-binding domain (PTB)"/>
    <property type="match status" value="1"/>
</dbReference>
<name>A0A6J0MFP9_RAPSA</name>
<evidence type="ECO:0000313" key="9">
    <source>
        <dbReference type="RefSeq" id="XP_018470753.1"/>
    </source>
</evidence>
<gene>
    <name evidence="9" type="primary">LOC108842366</name>
</gene>
<dbReference type="CDD" id="cd00821">
    <property type="entry name" value="PH"/>
    <property type="match status" value="1"/>
</dbReference>
<dbReference type="GO" id="GO:0009920">
    <property type="term" value="P:cell plate formation involved in plant-type cell wall biogenesis"/>
    <property type="evidence" value="ECO:0007669"/>
    <property type="project" value="UniProtKB-ARBA"/>
</dbReference>
<dbReference type="OrthoDB" id="2157866at2759"/>
<evidence type="ECO:0000256" key="2">
    <source>
        <dbReference type="ARBA" id="ARBA00023054"/>
    </source>
</evidence>
<dbReference type="RefSeq" id="XP_018470753.1">
    <property type="nucleotide sequence ID" value="XM_018615251.2"/>
</dbReference>
<dbReference type="KEGG" id="rsz:108842366"/>
<feature type="region of interest" description="Disordered" evidence="5">
    <location>
        <begin position="743"/>
        <end position="804"/>
    </location>
</feature>
<dbReference type="FunFam" id="2.30.29.30:FF:000302">
    <property type="entry name" value="Rho GTPase-activating protein 7"/>
    <property type="match status" value="1"/>
</dbReference>
<feature type="domain" description="Rho-GAP" evidence="7">
    <location>
        <begin position="169"/>
        <end position="369"/>
    </location>
</feature>
<feature type="compositionally biased region" description="Polar residues" evidence="5">
    <location>
        <begin position="763"/>
        <end position="773"/>
    </location>
</feature>
<dbReference type="PROSITE" id="PS50238">
    <property type="entry name" value="RHOGAP"/>
    <property type="match status" value="1"/>
</dbReference>
<dbReference type="GeneID" id="108842366"/>
<dbReference type="InterPro" id="IPR011993">
    <property type="entry name" value="PH-like_dom_sf"/>
</dbReference>
<evidence type="ECO:0000256" key="1">
    <source>
        <dbReference type="ARBA" id="ARBA00022468"/>
    </source>
</evidence>
<dbReference type="SUPFAM" id="SSF48350">
    <property type="entry name" value="GTPase activation domain, GAP"/>
    <property type="match status" value="1"/>
</dbReference>
<dbReference type="PROSITE" id="PS50003">
    <property type="entry name" value="PH_DOMAIN"/>
    <property type="match status" value="1"/>
</dbReference>
<dbReference type="InterPro" id="IPR001849">
    <property type="entry name" value="PH_domain"/>
</dbReference>
<evidence type="ECO:0000259" key="7">
    <source>
        <dbReference type="PROSITE" id="PS50238"/>
    </source>
</evidence>
<evidence type="ECO:0000256" key="5">
    <source>
        <dbReference type="SAM" id="MobiDB-lite"/>
    </source>
</evidence>
<keyword evidence="2 4" id="KW-0175">Coiled coil</keyword>